<protein>
    <submittedName>
        <fullName evidence="1">Uncharacterized protein</fullName>
    </submittedName>
</protein>
<evidence type="ECO:0000313" key="1">
    <source>
        <dbReference type="EMBL" id="KAI9549804.1"/>
    </source>
</evidence>
<name>A0AAD5KE14_9CRUS</name>
<reference evidence="1" key="1">
    <citation type="submission" date="2022-05" db="EMBL/GenBank/DDBJ databases">
        <title>A multi-omics perspective on studying reproductive biology in Daphnia sinensis.</title>
        <authorList>
            <person name="Jia J."/>
        </authorList>
    </citation>
    <scope>NUCLEOTIDE SEQUENCE</scope>
    <source>
        <strain evidence="1">WSL</strain>
    </source>
</reference>
<accession>A0AAD5KE14</accession>
<dbReference type="AlphaFoldDB" id="A0AAD5KE14"/>
<evidence type="ECO:0000313" key="2">
    <source>
        <dbReference type="Proteomes" id="UP000820818"/>
    </source>
</evidence>
<gene>
    <name evidence="1" type="ORF">GHT06_001790</name>
</gene>
<sequence length="686" mass="77705">MIELKKAGGDLRELIQLEAEYVHPLKGLDLDDEGHQEYLVRQKLASQGLDNDVIDYKVHKLKTDLTLDTEAKKIYDEVDTNFQSVVEQKQQEQLAQIEAAKEEQKQFTKTIKDTYKGLNITNEGLLKGLVEKATKTDEYGLTDADKLYFESKKNPELFAKVNFLLNDEKAFNEFMGVKIKNESWFGQQEMTHTPLFQDVLQHDAVLEVNGWDGKFTYDLPIETDSSVKTVEDLSYQQYAGMDGTTFKITLNREFAPNTQLTCDGLDGDAIAVSDSEPVVNLGYGFEHTVTLLTKDPDKTYPSELLAKNIQYFEIGHGIAEWGERLGLVHMPGATNYMTCEFQLGSGMGYETMFSGKADSVDLKQGVTSSMDYIKEIEKFYKEGKELILMREKRANGSHRYTVGSILEMLTIQKFNKQMSTSLMFSKAGEIQTQKGTVKYNEGLWRQFRRGEIITYGRPGGIKREHLKKARDYVFKANPYANTISSKIKFKCGTEAYNNILELFKDEVNNQLQNIAPLLGSDRLLTKNPVSGDLYNLSLEPIRWTNVNLPGIGMVEIIEDIAMNNVGVTDKNLRGMHPRGADYTTYSMIIWDAADQEYSNNQEVPKGTKLIGNNSEANIYLVTPKGEKVFWGRENGRYDASRASDIVASAKTMHSSFFIYGFGAMWMKDPSKFVSIELEKSARKGYN</sequence>
<organism evidence="1 2">
    <name type="scientific">Daphnia sinensis</name>
    <dbReference type="NCBI Taxonomy" id="1820382"/>
    <lineage>
        <taxon>Eukaryota</taxon>
        <taxon>Metazoa</taxon>
        <taxon>Ecdysozoa</taxon>
        <taxon>Arthropoda</taxon>
        <taxon>Crustacea</taxon>
        <taxon>Branchiopoda</taxon>
        <taxon>Diplostraca</taxon>
        <taxon>Cladocera</taxon>
        <taxon>Anomopoda</taxon>
        <taxon>Daphniidae</taxon>
        <taxon>Daphnia</taxon>
        <taxon>Daphnia similis group</taxon>
    </lineage>
</organism>
<dbReference type="EMBL" id="WJBH02000268">
    <property type="protein sequence ID" value="KAI9549804.1"/>
    <property type="molecule type" value="Genomic_DNA"/>
</dbReference>
<keyword evidence="2" id="KW-1185">Reference proteome</keyword>
<proteinExistence type="predicted"/>
<comment type="caution">
    <text evidence="1">The sequence shown here is derived from an EMBL/GenBank/DDBJ whole genome shotgun (WGS) entry which is preliminary data.</text>
</comment>
<dbReference type="Proteomes" id="UP000820818">
    <property type="component" value="Unassembled WGS sequence"/>
</dbReference>